<proteinExistence type="predicted"/>
<evidence type="ECO:0008006" key="2">
    <source>
        <dbReference type="Google" id="ProtNLM"/>
    </source>
</evidence>
<protein>
    <recommendedName>
        <fullName evidence="2">F-box domain-containing protein</fullName>
    </recommendedName>
</protein>
<evidence type="ECO:0000313" key="1">
    <source>
        <dbReference type="EMBL" id="QBK93156.1"/>
    </source>
</evidence>
<dbReference type="EMBL" id="MK500590">
    <property type="protein sequence ID" value="QBK93156.1"/>
    <property type="molecule type" value="Genomic_DNA"/>
</dbReference>
<reference evidence="1" key="1">
    <citation type="journal article" date="2019" name="MBio">
        <title>Virus Genomes from Deep Sea Sediments Expand the Ocean Megavirome and Support Independent Origins of Viral Gigantism.</title>
        <authorList>
            <person name="Backstrom D."/>
            <person name="Yutin N."/>
            <person name="Jorgensen S.L."/>
            <person name="Dharamshi J."/>
            <person name="Homa F."/>
            <person name="Zaremba-Niedwiedzka K."/>
            <person name="Spang A."/>
            <person name="Wolf Y.I."/>
            <person name="Koonin E.V."/>
            <person name="Ettema T.J."/>
        </authorList>
    </citation>
    <scope>NUCLEOTIDE SEQUENCE</scope>
</reference>
<sequence length="222" mass="25601">MNSCVLLSEIFTFLTVGEILKIVNTNSFFNKQTKEISLWKNIVNKQYGVDKPIYSTWKKMAFIMYQSNMIKMNKIWIDDITYSDIFKEALENKNRYFFSSVLLSHNITSECEHTEGALTYAGATPKGIYVPKTEEELQCKLKVITREFSVIAHAFEEMVSIDRPGNIWPLALLAGGWNMNINVMNDKLQVKSRNIKLLIDPVLHVMTYSLLDIDALNSIRAW</sequence>
<organism evidence="1">
    <name type="scientific">Pithovirus LCPAC403</name>
    <dbReference type="NCBI Taxonomy" id="2506596"/>
    <lineage>
        <taxon>Viruses</taxon>
        <taxon>Pithoviruses</taxon>
    </lineage>
</organism>
<gene>
    <name evidence="1" type="ORF">LCPAC403_02900</name>
</gene>
<accession>A0A481ZBX6</accession>
<name>A0A481ZBX6_9VIRU</name>